<dbReference type="Gene3D" id="3.90.1310.10">
    <property type="entry name" value="Penicillin-binding protein 2a (Domain 2)"/>
    <property type="match status" value="1"/>
</dbReference>
<evidence type="ECO:0000256" key="1">
    <source>
        <dbReference type="ARBA" id="ARBA00004370"/>
    </source>
</evidence>
<dbReference type="InterPro" id="IPR036138">
    <property type="entry name" value="PBP_dimer_sf"/>
</dbReference>
<dbReference type="GO" id="GO:0005886">
    <property type="term" value="C:plasma membrane"/>
    <property type="evidence" value="ECO:0007669"/>
    <property type="project" value="TreeGrafter"/>
</dbReference>
<dbReference type="GO" id="GO:0008658">
    <property type="term" value="F:penicillin binding"/>
    <property type="evidence" value="ECO:0007669"/>
    <property type="project" value="InterPro"/>
</dbReference>
<dbReference type="Gene3D" id="3.40.710.10">
    <property type="entry name" value="DD-peptidase/beta-lactamase superfamily"/>
    <property type="match status" value="1"/>
</dbReference>
<dbReference type="SMART" id="SM00740">
    <property type="entry name" value="PASTA"/>
    <property type="match status" value="1"/>
</dbReference>
<dbReference type="GO" id="GO:0071555">
    <property type="term" value="P:cell wall organization"/>
    <property type="evidence" value="ECO:0007669"/>
    <property type="project" value="TreeGrafter"/>
</dbReference>
<evidence type="ECO:0000313" key="6">
    <source>
        <dbReference type="Proteomes" id="UP000823638"/>
    </source>
</evidence>
<sequence length="628" mass="68639">MMFDKENQVVSISKKRIFLFLVFLCIFAAFVLSKFALTAWGYQGGSSVSDMITERGPILDRNGRVLAVQTMRYNLCVTLASVSDPEELKNLIAPVVEMTPEEIQKIFDSASPVFTYIKKDLNQEQADSLKKIIEDNNISGVKLEPVQGRIYPEKSMAAHVIGFLGKDGKGLEGMEFQFNDILSPDLLSGKRMSYGDQLFLTIDANLQFSLEKLVQESMDKTKADGAMLLVVSAKTGEILAYVSNPSFDLNNYGKASVLQRINLPAVYAYEPGSVFKVFSVASLLELGGIVDESSFKCTGVFEQTAPNGETFRIRCYNGAAHGIVHPREILQYSCNVGLSQASMTVGSKEFYDKLRELGFGSQTGIELGGETNGIFRPVSKWSLRSKPTIAFGQEISVSALQMVSAATSLANKGNRLQLTLVSKIQDHEGNIISKHTPKVVSKPFSKDTVNKVLSYMETTGLKGSGWRALVGDVPMGVKTGTAQMTDIETGKYSEEDITSSCMALFPVDDPEIILYSVVIKAKGDTLGSHIAAPLIKNAANVVIDYLAMERESALSVTHQGVISLPESQTLEMEDKVPDFTGMSKRALASLLGNKAYKIQIYGEGYVYKQNPPAGTAVTEGMEIELYLQ</sequence>
<evidence type="ECO:0000313" key="5">
    <source>
        <dbReference type="EMBL" id="MBO8457990.1"/>
    </source>
</evidence>
<dbReference type="Gene3D" id="3.30.450.330">
    <property type="match status" value="1"/>
</dbReference>
<feature type="domain" description="PASTA" evidence="4">
    <location>
        <begin position="574"/>
        <end position="628"/>
    </location>
</feature>
<dbReference type="AlphaFoldDB" id="A0A9D9HQ93"/>
<reference evidence="5" key="1">
    <citation type="submission" date="2020-10" db="EMBL/GenBank/DDBJ databases">
        <authorList>
            <person name="Gilroy R."/>
        </authorList>
    </citation>
    <scope>NUCLEOTIDE SEQUENCE</scope>
    <source>
        <strain evidence="5">10532</strain>
    </source>
</reference>
<dbReference type="Gene3D" id="3.30.10.20">
    <property type="match status" value="1"/>
</dbReference>
<dbReference type="SUPFAM" id="SSF56519">
    <property type="entry name" value="Penicillin binding protein dimerisation domain"/>
    <property type="match status" value="1"/>
</dbReference>
<dbReference type="InterPro" id="IPR050515">
    <property type="entry name" value="Beta-lactam/transpept"/>
</dbReference>
<dbReference type="Pfam" id="PF03793">
    <property type="entry name" value="PASTA"/>
    <property type="match status" value="1"/>
</dbReference>
<keyword evidence="3" id="KW-0472">Membrane</keyword>
<dbReference type="Pfam" id="PF03717">
    <property type="entry name" value="PBP_dimer"/>
    <property type="match status" value="1"/>
</dbReference>
<comment type="caution">
    <text evidence="5">The sequence shown here is derived from an EMBL/GenBank/DDBJ whole genome shotgun (WGS) entry which is preliminary data.</text>
</comment>
<dbReference type="CDD" id="cd06575">
    <property type="entry name" value="PASTA_Pbp2x-like_2"/>
    <property type="match status" value="1"/>
</dbReference>
<dbReference type="InterPro" id="IPR005543">
    <property type="entry name" value="PASTA_dom"/>
</dbReference>
<keyword evidence="2" id="KW-0121">Carboxypeptidase</keyword>
<keyword evidence="2" id="KW-0378">Hydrolase</keyword>
<keyword evidence="2" id="KW-0645">Protease</keyword>
<dbReference type="InterPro" id="IPR001460">
    <property type="entry name" value="PCN-bd_Tpept"/>
</dbReference>
<dbReference type="Proteomes" id="UP000823638">
    <property type="component" value="Unassembled WGS sequence"/>
</dbReference>
<name>A0A9D9HQ93_9SPIR</name>
<proteinExistence type="predicted"/>
<evidence type="ECO:0000256" key="3">
    <source>
        <dbReference type="ARBA" id="ARBA00023136"/>
    </source>
</evidence>
<reference evidence="5" key="2">
    <citation type="journal article" date="2021" name="PeerJ">
        <title>Extensive microbial diversity within the chicken gut microbiome revealed by metagenomics and culture.</title>
        <authorList>
            <person name="Gilroy R."/>
            <person name="Ravi A."/>
            <person name="Getino M."/>
            <person name="Pursley I."/>
            <person name="Horton D.L."/>
            <person name="Alikhan N.F."/>
            <person name="Baker D."/>
            <person name="Gharbi K."/>
            <person name="Hall N."/>
            <person name="Watson M."/>
            <person name="Adriaenssens E.M."/>
            <person name="Foster-Nyarko E."/>
            <person name="Jarju S."/>
            <person name="Secka A."/>
            <person name="Antonio M."/>
            <person name="Oren A."/>
            <person name="Chaudhuri R.R."/>
            <person name="La Ragione R."/>
            <person name="Hildebrand F."/>
            <person name="Pallen M.J."/>
        </authorList>
    </citation>
    <scope>NUCLEOTIDE SEQUENCE</scope>
    <source>
        <strain evidence="5">10532</strain>
    </source>
</reference>
<dbReference type="Pfam" id="PF00905">
    <property type="entry name" value="Transpeptidase"/>
    <property type="match status" value="1"/>
</dbReference>
<dbReference type="EMBL" id="JADIMM010000082">
    <property type="protein sequence ID" value="MBO8457990.1"/>
    <property type="molecule type" value="Genomic_DNA"/>
</dbReference>
<dbReference type="SUPFAM" id="SSF54184">
    <property type="entry name" value="Penicillin-binding protein 2x (pbp-2x), c-terminal domain"/>
    <property type="match status" value="1"/>
</dbReference>
<gene>
    <name evidence="5" type="ORF">IAA81_07155</name>
</gene>
<dbReference type="GO" id="GO:0004180">
    <property type="term" value="F:carboxypeptidase activity"/>
    <property type="evidence" value="ECO:0007669"/>
    <property type="project" value="UniProtKB-KW"/>
</dbReference>
<dbReference type="InterPro" id="IPR005311">
    <property type="entry name" value="PBP_dimer"/>
</dbReference>
<dbReference type="InterPro" id="IPR012338">
    <property type="entry name" value="Beta-lactam/transpept-like"/>
</dbReference>
<organism evidence="5 6">
    <name type="scientific">Candidatus Gallitreponema excrementavium</name>
    <dbReference type="NCBI Taxonomy" id="2840840"/>
    <lineage>
        <taxon>Bacteria</taxon>
        <taxon>Pseudomonadati</taxon>
        <taxon>Spirochaetota</taxon>
        <taxon>Spirochaetia</taxon>
        <taxon>Spirochaetales</taxon>
        <taxon>Candidatus Gallitreponema</taxon>
    </lineage>
</organism>
<evidence type="ECO:0000259" key="4">
    <source>
        <dbReference type="PROSITE" id="PS51178"/>
    </source>
</evidence>
<evidence type="ECO:0000256" key="2">
    <source>
        <dbReference type="ARBA" id="ARBA00022645"/>
    </source>
</evidence>
<accession>A0A9D9HQ93</accession>
<dbReference type="SUPFAM" id="SSF56601">
    <property type="entry name" value="beta-lactamase/transpeptidase-like"/>
    <property type="match status" value="1"/>
</dbReference>
<protein>
    <submittedName>
        <fullName evidence="5">Transpeptidase family protein</fullName>
    </submittedName>
</protein>
<dbReference type="PROSITE" id="PS51178">
    <property type="entry name" value="PASTA"/>
    <property type="match status" value="1"/>
</dbReference>
<dbReference type="PANTHER" id="PTHR30627">
    <property type="entry name" value="PEPTIDOGLYCAN D,D-TRANSPEPTIDASE"/>
    <property type="match status" value="1"/>
</dbReference>
<comment type="subcellular location">
    <subcellularLocation>
        <location evidence="1">Membrane</location>
    </subcellularLocation>
</comment>